<evidence type="ECO:0000256" key="2">
    <source>
        <dbReference type="ARBA" id="ARBA00007783"/>
    </source>
</evidence>
<feature type="transmembrane region" description="Helical" evidence="8">
    <location>
        <begin position="254"/>
        <end position="277"/>
    </location>
</feature>
<feature type="transmembrane region" description="Helical" evidence="8">
    <location>
        <begin position="227"/>
        <end position="248"/>
    </location>
</feature>
<dbReference type="InterPro" id="IPR013525">
    <property type="entry name" value="ABC2_TM"/>
</dbReference>
<evidence type="ECO:0000256" key="4">
    <source>
        <dbReference type="ARBA" id="ARBA00022475"/>
    </source>
</evidence>
<dbReference type="AlphaFoldDB" id="A0A938WSF4"/>
<keyword evidence="11" id="KW-1185">Reference proteome</keyword>
<dbReference type="PANTHER" id="PTHR30294:SF29">
    <property type="entry name" value="MULTIDRUG ABC TRANSPORTER PERMEASE YBHS-RELATED"/>
    <property type="match status" value="1"/>
</dbReference>
<keyword evidence="5 8" id="KW-0812">Transmembrane</keyword>
<feature type="domain" description="ABC transmembrane type-2" evidence="9">
    <location>
        <begin position="130"/>
        <end position="369"/>
    </location>
</feature>
<keyword evidence="7 8" id="KW-0472">Membrane</keyword>
<feature type="transmembrane region" description="Helical" evidence="8">
    <location>
        <begin position="21"/>
        <end position="38"/>
    </location>
</feature>
<comment type="similarity">
    <text evidence="2">Belongs to the ABC-2 integral membrane protein family.</text>
</comment>
<dbReference type="Pfam" id="PF12698">
    <property type="entry name" value="ABC2_membrane_3"/>
    <property type="match status" value="1"/>
</dbReference>
<dbReference type="Proteomes" id="UP000706891">
    <property type="component" value="Unassembled WGS sequence"/>
</dbReference>
<dbReference type="InterPro" id="IPR047817">
    <property type="entry name" value="ABC2_TM_bact-type"/>
</dbReference>
<dbReference type="InterPro" id="IPR051449">
    <property type="entry name" value="ABC-2_transporter_component"/>
</dbReference>
<protein>
    <submittedName>
        <fullName evidence="10">ABC transporter permease</fullName>
    </submittedName>
</protein>
<gene>
    <name evidence="10" type="ORF">H6A34_04775</name>
</gene>
<comment type="subcellular location">
    <subcellularLocation>
        <location evidence="1">Cell membrane</location>
        <topology evidence="1">Multi-pass membrane protein</topology>
    </subcellularLocation>
</comment>
<comment type="caution">
    <text evidence="10">The sequence shown here is derived from an EMBL/GenBank/DDBJ whole genome shotgun (WGS) entry which is preliminary data.</text>
</comment>
<accession>A0A938WSF4</accession>
<dbReference type="RefSeq" id="WP_205103819.1">
    <property type="nucleotide sequence ID" value="NZ_JACJJG010000015.1"/>
</dbReference>
<feature type="transmembrane region" description="Helical" evidence="8">
    <location>
        <begin position="344"/>
        <end position="364"/>
    </location>
</feature>
<evidence type="ECO:0000256" key="5">
    <source>
        <dbReference type="ARBA" id="ARBA00022692"/>
    </source>
</evidence>
<dbReference type="GO" id="GO:0005886">
    <property type="term" value="C:plasma membrane"/>
    <property type="evidence" value="ECO:0007669"/>
    <property type="project" value="UniProtKB-SubCell"/>
</dbReference>
<organism evidence="10 11">
    <name type="scientific">Marseilla massiliensis</name>
    <dbReference type="NCBI Taxonomy" id="1841864"/>
    <lineage>
        <taxon>Bacteria</taxon>
        <taxon>Pseudomonadati</taxon>
        <taxon>Bacteroidota</taxon>
        <taxon>Bacteroidia</taxon>
        <taxon>Bacteroidales</taxon>
        <taxon>Prevotellaceae</taxon>
        <taxon>Marseilla</taxon>
    </lineage>
</organism>
<feature type="transmembrane region" description="Helical" evidence="8">
    <location>
        <begin position="177"/>
        <end position="200"/>
    </location>
</feature>
<keyword evidence="3" id="KW-0813">Transport</keyword>
<sequence length="370" mass="40685">MIRYLIQKEFLQMRRNAILPKIFVILPVVMLLIVPYAANQEVKNLTFCVVDNDHSTLSRRLVEQVAASEYFNLTAVTADYASAMAYVEAGSADVILEIGPRFERDLVAAGHADVGVSANAVNGVKGALGQAYMLQIIADCSARIRAGRGLGVSDVSVAGVDVRPRYLYNEALDYKVFMVPGIMAMLLTLLIGFLPALNIVGEKERGTIEQINVTPVGRFGFIFSKLVPYWCVGLFVLLWSVLWAYLIYGLAPAGSLWLLVVASLIYFLVVSSLGLIVSNYSSTIQQAALLMFFFLVIFILMSGLLTPISSMPEWARALTYVNPLRYYIESMRALYLKGSTLADLLAPLLAMVAYAAVAWAWAVASYRKSS</sequence>
<proteinExistence type="inferred from homology"/>
<evidence type="ECO:0000313" key="11">
    <source>
        <dbReference type="Proteomes" id="UP000706891"/>
    </source>
</evidence>
<dbReference type="EMBL" id="JACJJG010000015">
    <property type="protein sequence ID" value="MBM6673190.1"/>
    <property type="molecule type" value="Genomic_DNA"/>
</dbReference>
<evidence type="ECO:0000256" key="3">
    <source>
        <dbReference type="ARBA" id="ARBA00022448"/>
    </source>
</evidence>
<dbReference type="Gene3D" id="3.40.1710.10">
    <property type="entry name" value="abc type-2 transporter like domain"/>
    <property type="match status" value="1"/>
</dbReference>
<keyword evidence="6 8" id="KW-1133">Transmembrane helix</keyword>
<evidence type="ECO:0000256" key="8">
    <source>
        <dbReference type="SAM" id="Phobius"/>
    </source>
</evidence>
<dbReference type="GO" id="GO:0140359">
    <property type="term" value="F:ABC-type transporter activity"/>
    <property type="evidence" value="ECO:0007669"/>
    <property type="project" value="InterPro"/>
</dbReference>
<feature type="transmembrane region" description="Helical" evidence="8">
    <location>
        <begin position="289"/>
        <end position="308"/>
    </location>
</feature>
<dbReference type="PROSITE" id="PS51012">
    <property type="entry name" value="ABC_TM2"/>
    <property type="match status" value="1"/>
</dbReference>
<keyword evidence="4" id="KW-1003">Cell membrane</keyword>
<evidence type="ECO:0000259" key="9">
    <source>
        <dbReference type="PROSITE" id="PS51012"/>
    </source>
</evidence>
<reference evidence="10" key="1">
    <citation type="submission" date="2020-08" db="EMBL/GenBank/DDBJ databases">
        <authorList>
            <person name="Cejkova D."/>
            <person name="Kubasova T."/>
            <person name="Jahodarova E."/>
            <person name="Rychlik I."/>
        </authorList>
    </citation>
    <scope>NUCLEOTIDE SEQUENCE</scope>
    <source>
        <strain evidence="10">An824</strain>
    </source>
</reference>
<name>A0A938WSF4_9BACT</name>
<evidence type="ECO:0000256" key="7">
    <source>
        <dbReference type="ARBA" id="ARBA00023136"/>
    </source>
</evidence>
<reference evidence="10" key="2">
    <citation type="journal article" date="2021" name="Sci. Rep.">
        <title>The distribution of antibiotic resistance genes in chicken gut microbiota commensals.</title>
        <authorList>
            <person name="Juricova H."/>
            <person name="Matiasovicova J."/>
            <person name="Kubasova T."/>
            <person name="Cejkova D."/>
            <person name="Rychlik I."/>
        </authorList>
    </citation>
    <scope>NUCLEOTIDE SEQUENCE</scope>
    <source>
        <strain evidence="10">An824</strain>
    </source>
</reference>
<evidence type="ECO:0000313" key="10">
    <source>
        <dbReference type="EMBL" id="MBM6673190.1"/>
    </source>
</evidence>
<evidence type="ECO:0000256" key="1">
    <source>
        <dbReference type="ARBA" id="ARBA00004651"/>
    </source>
</evidence>
<dbReference type="PANTHER" id="PTHR30294">
    <property type="entry name" value="MEMBRANE COMPONENT OF ABC TRANSPORTER YHHJ-RELATED"/>
    <property type="match status" value="1"/>
</dbReference>
<evidence type="ECO:0000256" key="6">
    <source>
        <dbReference type="ARBA" id="ARBA00022989"/>
    </source>
</evidence>